<dbReference type="InterPro" id="IPR023213">
    <property type="entry name" value="CAT-like_dom_sf"/>
</dbReference>
<dbReference type="EMBL" id="KQ090376">
    <property type="protein sequence ID" value="KMS96513.1"/>
    <property type="molecule type" value="Genomic_DNA"/>
</dbReference>
<evidence type="ECO:0000313" key="2">
    <source>
        <dbReference type="EMBL" id="KMS96513.1"/>
    </source>
</evidence>
<proteinExistence type="predicted"/>
<dbReference type="Proteomes" id="UP000035740">
    <property type="component" value="Unassembled WGS sequence"/>
</dbReference>
<dbReference type="Gramene" id="KMS96513">
    <property type="protein sequence ID" value="KMS96513"/>
    <property type="gene ID" value="BVRB_9g224540"/>
</dbReference>
<accession>A0A0J8B971</accession>
<dbReference type="OMA" id="CAHIWIN"/>
<protein>
    <submittedName>
        <fullName evidence="2">Uncharacterized protein</fullName>
    </submittedName>
</protein>
<name>A0A0J8B971_BETVV</name>
<dbReference type="Gene3D" id="3.30.559.10">
    <property type="entry name" value="Chloramphenicol acetyltransferase-like domain"/>
    <property type="match status" value="1"/>
</dbReference>
<sequence length="160" mass="17185">MLINARSRFDPPISDDYFGNLLGGSQLVVNVEELLGHDLGWAAMKLHKTIMGQDGETICGQYKGLAISPMVFQRGVGPDIHGPHSVVIGGSARFDIYGPEFGLGRPLVALMGYASKDDGKVTANPGCKGGGSVDLEISLKPHYMAALELDYEFMSYVSLH</sequence>
<dbReference type="AlphaFoldDB" id="A0A0J8B971"/>
<organism evidence="2 3">
    <name type="scientific">Beta vulgaris subsp. vulgaris</name>
    <name type="common">Beet</name>
    <dbReference type="NCBI Taxonomy" id="3555"/>
    <lineage>
        <taxon>Eukaryota</taxon>
        <taxon>Viridiplantae</taxon>
        <taxon>Streptophyta</taxon>
        <taxon>Embryophyta</taxon>
        <taxon>Tracheophyta</taxon>
        <taxon>Spermatophyta</taxon>
        <taxon>Magnoliopsida</taxon>
        <taxon>eudicotyledons</taxon>
        <taxon>Gunneridae</taxon>
        <taxon>Pentapetalae</taxon>
        <taxon>Caryophyllales</taxon>
        <taxon>Chenopodiaceae</taxon>
        <taxon>Betoideae</taxon>
        <taxon>Beta</taxon>
    </lineage>
</organism>
<dbReference type="PANTHER" id="PTHR31896:SF12">
    <property type="entry name" value="HXXXD-TYPE ACYL-TRANSFERASE FAMILY PROTEIN"/>
    <property type="match status" value="1"/>
</dbReference>
<reference evidence="2 3" key="1">
    <citation type="journal article" date="2014" name="Nature">
        <title>The genome of the recently domesticated crop plant sugar beet (Beta vulgaris).</title>
        <authorList>
            <person name="Dohm J.C."/>
            <person name="Minoche A.E."/>
            <person name="Holtgrawe D."/>
            <person name="Capella-Gutierrez S."/>
            <person name="Zakrzewski F."/>
            <person name="Tafer H."/>
            <person name="Rupp O."/>
            <person name="Sorensen T.R."/>
            <person name="Stracke R."/>
            <person name="Reinhardt R."/>
            <person name="Goesmann A."/>
            <person name="Kraft T."/>
            <person name="Schulz B."/>
            <person name="Stadler P.F."/>
            <person name="Schmidt T."/>
            <person name="Gabaldon T."/>
            <person name="Lehrach H."/>
            <person name="Weisshaar B."/>
            <person name="Himmelbauer H."/>
        </authorList>
    </citation>
    <scope>NUCLEOTIDE SEQUENCE [LARGE SCALE GENOMIC DNA]</scope>
    <source>
        <tissue evidence="2">Taproot</tissue>
    </source>
</reference>
<dbReference type="GO" id="GO:0016740">
    <property type="term" value="F:transferase activity"/>
    <property type="evidence" value="ECO:0007669"/>
    <property type="project" value="UniProtKB-KW"/>
</dbReference>
<gene>
    <name evidence="2" type="ORF">BVRB_9g224540</name>
</gene>
<evidence type="ECO:0000256" key="1">
    <source>
        <dbReference type="ARBA" id="ARBA00022679"/>
    </source>
</evidence>
<keyword evidence="3" id="KW-1185">Reference proteome</keyword>
<dbReference type="eggNOG" id="ENOG502QT1Q">
    <property type="taxonomic scope" value="Eukaryota"/>
</dbReference>
<dbReference type="OrthoDB" id="1862401at2759"/>
<keyword evidence="1" id="KW-0808">Transferase</keyword>
<dbReference type="PANTHER" id="PTHR31896">
    <property type="entry name" value="FAMILY REGULATORY PROTEIN, PUTATIVE (AFU_ORTHOLOGUE AFUA_3G14730)-RELATED"/>
    <property type="match status" value="1"/>
</dbReference>
<evidence type="ECO:0000313" key="3">
    <source>
        <dbReference type="Proteomes" id="UP000035740"/>
    </source>
</evidence>
<dbReference type="InterPro" id="IPR051283">
    <property type="entry name" value="Sec_Metabolite_Acyltrans"/>
</dbReference>
<dbReference type="Pfam" id="PF02458">
    <property type="entry name" value="Transferase"/>
    <property type="match status" value="1"/>
</dbReference>